<dbReference type="Proteomes" id="UP001244341">
    <property type="component" value="Chromosome 3b"/>
</dbReference>
<keyword evidence="2" id="KW-1185">Reference proteome</keyword>
<dbReference type="PANTHER" id="PTHR47113:SF1">
    <property type="entry name" value="LD09343P"/>
    <property type="match status" value="1"/>
</dbReference>
<dbReference type="PROSITE" id="PS51221">
    <property type="entry name" value="TTL"/>
    <property type="match status" value="1"/>
</dbReference>
<dbReference type="EMBL" id="CP126210">
    <property type="protein sequence ID" value="WIA11255.1"/>
    <property type="molecule type" value="Genomic_DNA"/>
</dbReference>
<accession>A0ABY8TQJ7</accession>
<name>A0ABY8TQJ7_TETOB</name>
<dbReference type="InterPro" id="IPR004344">
    <property type="entry name" value="TTL/TTLL_fam"/>
</dbReference>
<evidence type="ECO:0000313" key="1">
    <source>
        <dbReference type="EMBL" id="WIA11255.1"/>
    </source>
</evidence>
<sequence length="407" mass="46051">MTTSAPLGCWPSPAQMPGLGFLVAKSELAQLAGSVAALPRTFRLPEDYVAWQELLSSKEGAGTQWVQKSAAHRGVHIIPDPAAPELRQLQGVLAQQLVRPHLIGGRAWDVELYVAITQLEPLTAYVFSTSVLLRFCSKPYQRDITPDTDTSTYVIDGLSDFTPGFEVDAMRPHYDDAYADTDLGSSMNLAALRSQLAAQGVNTTKWWLDVQAAVVQTLQAVAPKMEAQRKGRYPDALVNLFTLVRFDFMLDEHGSSKLLEVTLSPRLHRPDKDINHQLMHRKLVHDLISLKGLARDGRANQHIARTLSPLKYHMDTTCQRIDCLRQECTLCKICKSLWHLVLLTNLQAEHNHAHGFMRVHPLHRALTQHMEESGMDWRAYFDAETRPDNVVIKMWLDRKCEQDFRWC</sequence>
<gene>
    <name evidence="1" type="ORF">OEZ85_011381</name>
</gene>
<evidence type="ECO:0000313" key="2">
    <source>
        <dbReference type="Proteomes" id="UP001244341"/>
    </source>
</evidence>
<organism evidence="1 2">
    <name type="scientific">Tetradesmus obliquus</name>
    <name type="common">Green alga</name>
    <name type="synonym">Acutodesmus obliquus</name>
    <dbReference type="NCBI Taxonomy" id="3088"/>
    <lineage>
        <taxon>Eukaryota</taxon>
        <taxon>Viridiplantae</taxon>
        <taxon>Chlorophyta</taxon>
        <taxon>core chlorophytes</taxon>
        <taxon>Chlorophyceae</taxon>
        <taxon>CS clade</taxon>
        <taxon>Sphaeropleales</taxon>
        <taxon>Scenedesmaceae</taxon>
        <taxon>Tetradesmus</taxon>
    </lineage>
</organism>
<dbReference type="Pfam" id="PF03133">
    <property type="entry name" value="TTL"/>
    <property type="match status" value="1"/>
</dbReference>
<protein>
    <submittedName>
        <fullName evidence="1">Uncharacterized protein</fullName>
    </submittedName>
</protein>
<dbReference type="Gene3D" id="3.30.470.20">
    <property type="entry name" value="ATP-grasp fold, B domain"/>
    <property type="match status" value="1"/>
</dbReference>
<dbReference type="PANTHER" id="PTHR47113">
    <property type="entry name" value="LD09343P"/>
    <property type="match status" value="1"/>
</dbReference>
<reference evidence="1 2" key="1">
    <citation type="submission" date="2023-05" db="EMBL/GenBank/DDBJ databases">
        <title>A 100% complete, gapless, phased diploid assembly of the Scenedesmus obliquus UTEX 3031 genome.</title>
        <authorList>
            <person name="Biondi T.C."/>
            <person name="Hanschen E.R."/>
            <person name="Kwon T."/>
            <person name="Eng W."/>
            <person name="Kruse C.P.S."/>
            <person name="Koehler S.I."/>
            <person name="Kunde Y."/>
            <person name="Gleasner C.D."/>
            <person name="You Mak K.T."/>
            <person name="Polle J."/>
            <person name="Hovde B.T."/>
            <person name="Starkenburg S.R."/>
        </authorList>
    </citation>
    <scope>NUCLEOTIDE SEQUENCE [LARGE SCALE GENOMIC DNA]</scope>
    <source>
        <strain evidence="1 2">DOE0152z</strain>
    </source>
</reference>
<dbReference type="InterPro" id="IPR053317">
    <property type="entry name" value="Tubulin_polyglutamylase"/>
</dbReference>
<proteinExistence type="predicted"/>